<dbReference type="NCBIfam" id="NF005325">
    <property type="entry name" value="PRK06853.1-5"/>
    <property type="match status" value="1"/>
</dbReference>
<dbReference type="Gene3D" id="3.40.920.10">
    <property type="entry name" value="Pyruvate-ferredoxin oxidoreductase, PFOR, domain III"/>
    <property type="match status" value="1"/>
</dbReference>
<dbReference type="SUPFAM" id="SSF53323">
    <property type="entry name" value="Pyruvate-ferredoxin oxidoreductase, PFOR, domain III"/>
    <property type="match status" value="1"/>
</dbReference>
<dbReference type="EMBL" id="CAKP01000009">
    <property type="protein sequence ID" value="CCC57899.1"/>
    <property type="molecule type" value="Genomic_DNA"/>
</dbReference>
<dbReference type="STRING" id="857293.CAAU_0250"/>
<keyword evidence="3" id="KW-0670">Pyruvate</keyword>
<dbReference type="PANTHER" id="PTHR43854">
    <property type="entry name" value="INDOLEPYRUVATE OXIDOREDUCTASE SUBUNIT IORB"/>
    <property type="match status" value="1"/>
</dbReference>
<keyword evidence="4" id="KW-1185">Reference proteome</keyword>
<feature type="domain" description="Pyruvate/ketoisovalerate oxidoreductase catalytic" evidence="2">
    <location>
        <begin position="11"/>
        <end position="187"/>
    </location>
</feature>
<reference evidence="3 4" key="1">
    <citation type="journal article" date="2011" name="J. Bacteriol.">
        <title>Draft genome sequence of Caloramator australicus strain RC3T, a thermoanaerobe from the Great Artesian Basin of Australia.</title>
        <authorList>
            <person name="Ogg C.D."/>
            <person name="Patel B.K.C."/>
        </authorList>
    </citation>
    <scope>NUCLEOTIDE SEQUENCE [LARGE SCALE GENOMIC DNA]</scope>
    <source>
        <strain evidence="3 4">RC3</strain>
    </source>
</reference>
<protein>
    <submittedName>
        <fullName evidence="3">Indolepyruvate oxidoreductase subunit IorB</fullName>
        <ecNumber evidence="3">1.2.7.8</ecNumber>
    </submittedName>
</protein>
<keyword evidence="1 3" id="KW-0560">Oxidoreductase</keyword>
<dbReference type="eggNOG" id="COG1014">
    <property type="taxonomic scope" value="Bacteria"/>
</dbReference>
<dbReference type="GO" id="GO:0043805">
    <property type="term" value="F:indolepyruvate ferredoxin oxidoreductase activity"/>
    <property type="evidence" value="ECO:0007669"/>
    <property type="project" value="UniProtKB-EC"/>
</dbReference>
<dbReference type="PANTHER" id="PTHR43854:SF1">
    <property type="entry name" value="INDOLEPYRUVATE OXIDOREDUCTASE SUBUNIT IORB"/>
    <property type="match status" value="1"/>
</dbReference>
<dbReference type="Pfam" id="PF01558">
    <property type="entry name" value="POR"/>
    <property type="match status" value="1"/>
</dbReference>
<comment type="caution">
    <text evidence="3">The sequence shown here is derived from an EMBL/GenBank/DDBJ whole genome shotgun (WGS) entry which is preliminary data.</text>
</comment>
<dbReference type="RefSeq" id="WP_008907622.1">
    <property type="nucleotide sequence ID" value="NZ_CAKP01000009.1"/>
</dbReference>
<dbReference type="InterPro" id="IPR019752">
    <property type="entry name" value="Pyrv/ketoisovalerate_OxRed_cat"/>
</dbReference>
<dbReference type="OrthoDB" id="9789125at2"/>
<dbReference type="Proteomes" id="UP000007652">
    <property type="component" value="Unassembled WGS sequence"/>
</dbReference>
<evidence type="ECO:0000256" key="1">
    <source>
        <dbReference type="ARBA" id="ARBA00023002"/>
    </source>
</evidence>
<evidence type="ECO:0000313" key="4">
    <source>
        <dbReference type="Proteomes" id="UP000007652"/>
    </source>
</evidence>
<organism evidence="3 4">
    <name type="scientific">Caloramator australicus RC3</name>
    <dbReference type="NCBI Taxonomy" id="857293"/>
    <lineage>
        <taxon>Bacteria</taxon>
        <taxon>Bacillati</taxon>
        <taxon>Bacillota</taxon>
        <taxon>Clostridia</taxon>
        <taxon>Eubacteriales</taxon>
        <taxon>Clostridiaceae</taxon>
        <taxon>Caloramator</taxon>
    </lineage>
</organism>
<evidence type="ECO:0000313" key="3">
    <source>
        <dbReference type="EMBL" id="CCC57899.1"/>
    </source>
</evidence>
<sequence length="190" mass="20788">MTKSLLFVGVGGQGIILASKILTEGLVKFGFDVKMSEVHGMAQRGGSVTTQVRFGEKVYSPLIGEGEADVIVAFEKVEAARWIKYLKKGGTLVVNDYEIYPQSVLVGQEVYPDDVIQKLKENVENVVVFNAAEVAEKLGNIKAQNIVLLGALIKALGVENLDWESVIKENLPEKMHDINIKAIKEGMKLS</sequence>
<evidence type="ECO:0000259" key="2">
    <source>
        <dbReference type="Pfam" id="PF01558"/>
    </source>
</evidence>
<dbReference type="InterPro" id="IPR052198">
    <property type="entry name" value="IorB_Oxidoreductase"/>
</dbReference>
<dbReference type="InterPro" id="IPR002869">
    <property type="entry name" value="Pyrv_flavodox_OxRed_cen"/>
</dbReference>
<dbReference type="AlphaFoldDB" id="G0V459"/>
<proteinExistence type="predicted"/>
<gene>
    <name evidence="3" type="ORF">CAAU_0250</name>
</gene>
<dbReference type="EC" id="1.2.7.8" evidence="3"/>
<name>G0V459_9CLOT</name>
<accession>G0V459</accession>